<organism evidence="1 2">
    <name type="scientific">Clostridium tertium</name>
    <dbReference type="NCBI Taxonomy" id="1559"/>
    <lineage>
        <taxon>Bacteria</taxon>
        <taxon>Bacillati</taxon>
        <taxon>Bacillota</taxon>
        <taxon>Clostridia</taxon>
        <taxon>Eubacteriales</taxon>
        <taxon>Clostridiaceae</taxon>
        <taxon>Clostridium</taxon>
    </lineage>
</organism>
<accession>A0A9X4B0T3</accession>
<proteinExistence type="predicted"/>
<evidence type="ECO:0000313" key="1">
    <source>
        <dbReference type="EMBL" id="MDC4240022.1"/>
    </source>
</evidence>
<keyword evidence="2" id="KW-1185">Reference proteome</keyword>
<comment type="caution">
    <text evidence="1">The sequence shown here is derived from an EMBL/GenBank/DDBJ whole genome shotgun (WGS) entry which is preliminary data.</text>
</comment>
<evidence type="ECO:0000313" key="2">
    <source>
        <dbReference type="Proteomes" id="UP001141183"/>
    </source>
</evidence>
<dbReference type="RefSeq" id="WP_097032952.1">
    <property type="nucleotide sequence ID" value="NZ_BAAACM010000021.1"/>
</dbReference>
<dbReference type="Proteomes" id="UP001141183">
    <property type="component" value="Unassembled WGS sequence"/>
</dbReference>
<name>A0A9X4B0T3_9CLOT</name>
<sequence>MKIVKKITVVSEATGGIIVDKYICNKCKKTVETRPRVEMDREIKYSRLIYCICNKCLKK</sequence>
<reference evidence="1" key="1">
    <citation type="submission" date="2022-05" db="EMBL/GenBank/DDBJ databases">
        <title>Draft genome sequence of Clostridium tertium strain CP3 isolated from Peru.</title>
        <authorList>
            <person name="Hurtado R."/>
            <person name="Lima L."/>
            <person name="Sousa T."/>
            <person name="Jaiswal A.K."/>
            <person name="Tiwari S."/>
            <person name="Maturrano L."/>
            <person name="Brenig B."/>
            <person name="Azevedo V."/>
        </authorList>
    </citation>
    <scope>NUCLEOTIDE SEQUENCE</scope>
    <source>
        <strain evidence="1">CP3</strain>
    </source>
</reference>
<dbReference type="EMBL" id="JAMRYU010000006">
    <property type="protein sequence ID" value="MDC4240022.1"/>
    <property type="molecule type" value="Genomic_DNA"/>
</dbReference>
<protein>
    <submittedName>
        <fullName evidence="1">Uncharacterized protein</fullName>
    </submittedName>
</protein>
<dbReference type="AlphaFoldDB" id="A0A9X4B0T3"/>
<dbReference type="GeneID" id="93045029"/>
<gene>
    <name evidence="1" type="ORF">NE398_07580</name>
</gene>